<dbReference type="Pfam" id="PF00155">
    <property type="entry name" value="Aminotran_1_2"/>
    <property type="match status" value="1"/>
</dbReference>
<organism evidence="6 7">
    <name type="scientific">Marinicrinis sediminis</name>
    <dbReference type="NCBI Taxonomy" id="1652465"/>
    <lineage>
        <taxon>Bacteria</taxon>
        <taxon>Bacillati</taxon>
        <taxon>Bacillota</taxon>
        <taxon>Bacilli</taxon>
        <taxon>Bacillales</taxon>
        <taxon>Paenibacillaceae</taxon>
    </lineage>
</organism>
<comment type="similarity">
    <text evidence="4">Belongs to the class-I pyridoxal-phosphate-dependent aminotransferase family.</text>
</comment>
<name>A0ABW5RCD8_9BACL</name>
<dbReference type="Gene3D" id="3.40.640.10">
    <property type="entry name" value="Type I PLP-dependent aspartate aminotransferase-like (Major domain)"/>
    <property type="match status" value="1"/>
</dbReference>
<keyword evidence="2 4" id="KW-0032">Aminotransferase</keyword>
<dbReference type="InterPro" id="IPR004838">
    <property type="entry name" value="NHTrfase_class1_PyrdxlP-BS"/>
</dbReference>
<proteinExistence type="inferred from homology"/>
<dbReference type="EMBL" id="JBHUMM010000037">
    <property type="protein sequence ID" value="MFD2672285.1"/>
    <property type="molecule type" value="Genomic_DNA"/>
</dbReference>
<dbReference type="PROSITE" id="PS00105">
    <property type="entry name" value="AA_TRANSFER_CLASS_1"/>
    <property type="match status" value="1"/>
</dbReference>
<comment type="cofactor">
    <cofactor evidence="1 4">
        <name>pyridoxal 5'-phosphate</name>
        <dbReference type="ChEBI" id="CHEBI:597326"/>
    </cofactor>
</comment>
<evidence type="ECO:0000256" key="3">
    <source>
        <dbReference type="ARBA" id="ARBA00022679"/>
    </source>
</evidence>
<evidence type="ECO:0000256" key="1">
    <source>
        <dbReference type="ARBA" id="ARBA00001933"/>
    </source>
</evidence>
<keyword evidence="3 4" id="KW-0808">Transferase</keyword>
<reference evidence="7" key="1">
    <citation type="journal article" date="2019" name="Int. J. Syst. Evol. Microbiol.">
        <title>The Global Catalogue of Microorganisms (GCM) 10K type strain sequencing project: providing services to taxonomists for standard genome sequencing and annotation.</title>
        <authorList>
            <consortium name="The Broad Institute Genomics Platform"/>
            <consortium name="The Broad Institute Genome Sequencing Center for Infectious Disease"/>
            <person name="Wu L."/>
            <person name="Ma J."/>
        </authorList>
    </citation>
    <scope>NUCLEOTIDE SEQUENCE [LARGE SCALE GENOMIC DNA]</scope>
    <source>
        <strain evidence="7">KCTC 33676</strain>
    </source>
</reference>
<accession>A0ABW5RCD8</accession>
<dbReference type="Gene3D" id="3.90.1150.10">
    <property type="entry name" value="Aspartate Aminotransferase, domain 1"/>
    <property type="match status" value="1"/>
</dbReference>
<evidence type="ECO:0000313" key="6">
    <source>
        <dbReference type="EMBL" id="MFD2672285.1"/>
    </source>
</evidence>
<dbReference type="NCBIfam" id="NF004937">
    <property type="entry name" value="PRK06290.1"/>
    <property type="match status" value="1"/>
</dbReference>
<sequence>MSQESYIQSMFAERIGGANYGKGTAIYKFEKIKRAKAAAKKEHPNVALIDMGVGEPDEMADSGIVAKLAEEASKPENRGYADNGVQDFKEAAVRYLKNVFQVDGIDVETEINHSIGTKPALAMLPTAFINPGDVTIMTVPGYPVMGTHTKYLGGDVYNVPLLKENNFLPDLNAIPEDIAKRAKLFYLNYPNNPTGASATVEFFEQAIAFAKKHNIVIVHDAPYAALTYDGLKPFSFLSVPGAKEVGVELHSLSKSYNMTGWRIGFIAGNPLVVKAFKDVKDNNDSGQFIAIQKAAAYGLDHPEITEQIADKYSRRHDMLVAALNEIGFKAEKPKGSFFLYVEAPKGIKGGQSFESGEDFSQYLIREKLISTVPWDDAGRFIRFSVTFEADGIEKEQEVIGEIKRRLTDVEFEF</sequence>
<gene>
    <name evidence="6" type="ORF">ACFSUC_11990</name>
</gene>
<dbReference type="RefSeq" id="WP_379929835.1">
    <property type="nucleotide sequence ID" value="NZ_JBHUMM010000037.1"/>
</dbReference>
<comment type="caution">
    <text evidence="6">The sequence shown here is derived from an EMBL/GenBank/DDBJ whole genome shotgun (WGS) entry which is preliminary data.</text>
</comment>
<dbReference type="EC" id="2.6.1.-" evidence="4"/>
<dbReference type="InterPro" id="IPR015421">
    <property type="entry name" value="PyrdxlP-dep_Trfase_major"/>
</dbReference>
<evidence type="ECO:0000256" key="2">
    <source>
        <dbReference type="ARBA" id="ARBA00022576"/>
    </source>
</evidence>
<dbReference type="CDD" id="cd00609">
    <property type="entry name" value="AAT_like"/>
    <property type="match status" value="1"/>
</dbReference>
<dbReference type="PANTHER" id="PTHR42832:SF3">
    <property type="entry name" value="L-GLUTAMINE--4-(METHYLSULFANYL)-2-OXOBUTANOATE AMINOTRANSFERASE"/>
    <property type="match status" value="1"/>
</dbReference>
<dbReference type="InterPro" id="IPR015424">
    <property type="entry name" value="PyrdxlP-dep_Trfase"/>
</dbReference>
<dbReference type="Proteomes" id="UP001597497">
    <property type="component" value="Unassembled WGS sequence"/>
</dbReference>
<dbReference type="InterPro" id="IPR015422">
    <property type="entry name" value="PyrdxlP-dep_Trfase_small"/>
</dbReference>
<dbReference type="GO" id="GO:0010285">
    <property type="term" value="F:L,L-diaminopimelate aminotransferase activity"/>
    <property type="evidence" value="ECO:0007669"/>
    <property type="project" value="UniProtKB-EC"/>
</dbReference>
<evidence type="ECO:0000256" key="4">
    <source>
        <dbReference type="RuleBase" id="RU000481"/>
    </source>
</evidence>
<dbReference type="PANTHER" id="PTHR42832">
    <property type="entry name" value="AMINO ACID AMINOTRANSFERASE"/>
    <property type="match status" value="1"/>
</dbReference>
<dbReference type="SUPFAM" id="SSF53383">
    <property type="entry name" value="PLP-dependent transferases"/>
    <property type="match status" value="1"/>
</dbReference>
<evidence type="ECO:0000313" key="7">
    <source>
        <dbReference type="Proteomes" id="UP001597497"/>
    </source>
</evidence>
<evidence type="ECO:0000259" key="5">
    <source>
        <dbReference type="Pfam" id="PF00155"/>
    </source>
</evidence>
<feature type="domain" description="Aminotransferase class I/classII large" evidence="5">
    <location>
        <begin position="48"/>
        <end position="385"/>
    </location>
</feature>
<dbReference type="InterPro" id="IPR004839">
    <property type="entry name" value="Aminotransferase_I/II_large"/>
</dbReference>
<dbReference type="InterPro" id="IPR050881">
    <property type="entry name" value="LL-DAP_aminotransferase"/>
</dbReference>
<keyword evidence="7" id="KW-1185">Reference proteome</keyword>
<protein>
    <recommendedName>
        <fullName evidence="4">Aminotransferase</fullName>
        <ecNumber evidence="4">2.6.1.-</ecNumber>
    </recommendedName>
</protein>